<keyword evidence="7" id="KW-1015">Disulfide bond</keyword>
<evidence type="ECO:0000256" key="3">
    <source>
        <dbReference type="ARBA" id="ARBA00022473"/>
    </source>
</evidence>
<evidence type="ECO:0000256" key="5">
    <source>
        <dbReference type="ARBA" id="ARBA00022530"/>
    </source>
</evidence>
<keyword evidence="6 9" id="KW-0879">Wnt signaling pathway</keyword>
<dbReference type="InterPro" id="IPR018161">
    <property type="entry name" value="Wnt_CS"/>
</dbReference>
<dbReference type="PROSITE" id="PS00246">
    <property type="entry name" value="WNT1"/>
    <property type="match status" value="1"/>
</dbReference>
<protein>
    <recommendedName>
        <fullName evidence="9">Protein Wnt</fullName>
    </recommendedName>
</protein>
<keyword evidence="8" id="KW-0449">Lipoprotein</keyword>
<comment type="subcellular location">
    <subcellularLocation>
        <location evidence="1 9">Secreted</location>
        <location evidence="1 9">Extracellular space</location>
        <location evidence="1 9">Extracellular matrix</location>
    </subcellularLocation>
</comment>
<dbReference type="GO" id="GO:0005615">
    <property type="term" value="C:extracellular space"/>
    <property type="evidence" value="ECO:0007669"/>
    <property type="project" value="TreeGrafter"/>
</dbReference>
<dbReference type="PANTHER" id="PTHR12027">
    <property type="entry name" value="WNT RELATED"/>
    <property type="match status" value="1"/>
</dbReference>
<dbReference type="GO" id="GO:0000902">
    <property type="term" value="P:cell morphogenesis"/>
    <property type="evidence" value="ECO:0007669"/>
    <property type="project" value="UniProtKB-ARBA"/>
</dbReference>
<dbReference type="AlphaFoldDB" id="A0A0S1NF01"/>
<sequence length="407" mass="45476">MMPGSVKRKRILTYISRPRRRKGMDILKAVVFGLFIISSYISTTDAVSSWMYLGVVGVSPLVDQDMGMGTPPQSLADQHQSDISISYAHSVCAALPGLVSRQIEVCQSHPNAIQSVSNGARRAIHQCQYQFRNERWNCTAIEDKQIFEYTIERGSKETAFIYAVTSAGVVHAVTQACSLGNLTECSCDMRRQGRSTPEGWKWGGCSDNLRYGISFSRQFVDAPEKTLQATKSEGKESKNARNLMNLHNNEAGRKAISNLMRMQCRCHGVSGSCEMKTCWRTLPPFNEVGDILKQKYEHAIQVAGRNNEKLLQKKKRHITPLSKSDLVHIHKSPNYCVEDIKKGVLGTSGRVCNKTSTGPDSCDLLCCGRGYNTQVVKQVERCFCKFVWCCSVKCKTCVTMMDVHTCK</sequence>
<dbReference type="EMBL" id="KT818599">
    <property type="protein sequence ID" value="ALL53298.1"/>
    <property type="molecule type" value="mRNA"/>
</dbReference>
<dbReference type="GO" id="GO:0030182">
    <property type="term" value="P:neuron differentiation"/>
    <property type="evidence" value="ECO:0007669"/>
    <property type="project" value="TreeGrafter"/>
</dbReference>
<dbReference type="GO" id="GO:0045165">
    <property type="term" value="P:cell fate commitment"/>
    <property type="evidence" value="ECO:0007669"/>
    <property type="project" value="TreeGrafter"/>
</dbReference>
<dbReference type="GO" id="GO:0005109">
    <property type="term" value="F:frizzled binding"/>
    <property type="evidence" value="ECO:0007669"/>
    <property type="project" value="TreeGrafter"/>
</dbReference>
<dbReference type="InterPro" id="IPR043158">
    <property type="entry name" value="Wnt_C"/>
</dbReference>
<comment type="similarity">
    <text evidence="2 9">Belongs to the Wnt family.</text>
</comment>
<evidence type="ECO:0000256" key="7">
    <source>
        <dbReference type="ARBA" id="ARBA00023157"/>
    </source>
</evidence>
<keyword evidence="4" id="KW-0964">Secreted</keyword>
<dbReference type="PRINTS" id="PR01349">
    <property type="entry name" value="WNTPROTEIN"/>
</dbReference>
<keyword evidence="5" id="KW-0272">Extracellular matrix</keyword>
<dbReference type="GO" id="GO:0007517">
    <property type="term" value="P:muscle organ development"/>
    <property type="evidence" value="ECO:0007669"/>
    <property type="project" value="UniProtKB-ARBA"/>
</dbReference>
<evidence type="ECO:0000256" key="8">
    <source>
        <dbReference type="ARBA" id="ARBA00023288"/>
    </source>
</evidence>
<evidence type="ECO:0000256" key="6">
    <source>
        <dbReference type="ARBA" id="ARBA00022687"/>
    </source>
</evidence>
<dbReference type="GO" id="GO:0060070">
    <property type="term" value="P:canonical Wnt signaling pathway"/>
    <property type="evidence" value="ECO:0007669"/>
    <property type="project" value="TreeGrafter"/>
</dbReference>
<accession>A0A0S1NF01</accession>
<dbReference type="Pfam" id="PF00110">
    <property type="entry name" value="wnt"/>
    <property type="match status" value="1"/>
</dbReference>
<evidence type="ECO:0000256" key="2">
    <source>
        <dbReference type="ARBA" id="ARBA00005683"/>
    </source>
</evidence>
<keyword evidence="3 9" id="KW-0217">Developmental protein</keyword>
<dbReference type="InterPro" id="IPR005817">
    <property type="entry name" value="Wnt"/>
</dbReference>
<dbReference type="CDD" id="cd19344">
    <property type="entry name" value="Wnt_Wnt16"/>
    <property type="match status" value="1"/>
</dbReference>
<evidence type="ECO:0000256" key="9">
    <source>
        <dbReference type="RuleBase" id="RU003500"/>
    </source>
</evidence>
<gene>
    <name evidence="10" type="primary">Wnt16</name>
</gene>
<organism evidence="10">
    <name type="scientific">Thamnocephalus platyurus</name>
    <dbReference type="NCBI Taxonomy" id="91582"/>
    <lineage>
        <taxon>Eukaryota</taxon>
        <taxon>Metazoa</taxon>
        <taxon>Ecdysozoa</taxon>
        <taxon>Arthropoda</taxon>
        <taxon>Crustacea</taxon>
        <taxon>Branchiopoda</taxon>
        <taxon>Anostraca</taxon>
        <taxon>Thamnocephalidae</taxon>
        <taxon>Thamnocephalus</taxon>
    </lineage>
</organism>
<proteinExistence type="evidence at transcript level"/>
<evidence type="ECO:0000256" key="4">
    <source>
        <dbReference type="ARBA" id="ARBA00022525"/>
    </source>
</evidence>
<dbReference type="PANTHER" id="PTHR12027:SF70">
    <property type="entry name" value="PROTEIN WNT-16"/>
    <property type="match status" value="1"/>
</dbReference>
<dbReference type="Gene3D" id="3.30.2460.20">
    <property type="match status" value="1"/>
</dbReference>
<evidence type="ECO:0000256" key="1">
    <source>
        <dbReference type="ARBA" id="ARBA00004498"/>
    </source>
</evidence>
<evidence type="ECO:0000313" key="10">
    <source>
        <dbReference type="EMBL" id="ALL53298.1"/>
    </source>
</evidence>
<name>A0A0S1NF01_9CRUS</name>
<dbReference type="FunFam" id="3.30.2460.20:FF:000001">
    <property type="entry name" value="Wnt homolog"/>
    <property type="match status" value="1"/>
</dbReference>
<dbReference type="GO" id="GO:0005125">
    <property type="term" value="F:cytokine activity"/>
    <property type="evidence" value="ECO:0007669"/>
    <property type="project" value="TreeGrafter"/>
</dbReference>
<reference evidence="10" key="1">
    <citation type="submission" date="2015-09" db="EMBL/GenBank/DDBJ databases">
        <title>Wnt repertoire and expression patterns in the branchiopod Thamnocephalus platyurus.</title>
        <authorList>
            <person name="Pace R.M."/>
            <person name="Constantinou S.J."/>
            <person name="Stangl A.J."/>
            <person name="Nagy L.M."/>
            <person name="Williams T.A."/>
        </authorList>
    </citation>
    <scope>NUCLEOTIDE SEQUENCE</scope>
</reference>
<dbReference type="SMART" id="SM00097">
    <property type="entry name" value="WNT1"/>
    <property type="match status" value="1"/>
</dbReference>
<dbReference type="SMR" id="A0A0S1NF01"/>
<comment type="function">
    <text evidence="9">Ligand for members of the frizzled family of seven transmembrane receptors.</text>
</comment>